<organism evidence="8">
    <name type="scientific">Brachypodium distachyon</name>
    <name type="common">Purple false brome</name>
    <name type="synonym">Trachynia distachya</name>
    <dbReference type="NCBI Taxonomy" id="15368"/>
    <lineage>
        <taxon>Eukaryota</taxon>
        <taxon>Viridiplantae</taxon>
        <taxon>Streptophyta</taxon>
        <taxon>Embryophyta</taxon>
        <taxon>Tracheophyta</taxon>
        <taxon>Spermatophyta</taxon>
        <taxon>Magnoliopsida</taxon>
        <taxon>Liliopsida</taxon>
        <taxon>Poales</taxon>
        <taxon>Poaceae</taxon>
        <taxon>BOP clade</taxon>
        <taxon>Pooideae</taxon>
        <taxon>Stipodae</taxon>
        <taxon>Brachypodieae</taxon>
        <taxon>Brachypodium</taxon>
    </lineage>
</organism>
<dbReference type="InterPro" id="IPR003657">
    <property type="entry name" value="WRKY_dom"/>
</dbReference>
<dbReference type="SUPFAM" id="SSF118290">
    <property type="entry name" value="WRKY DNA-binding domain"/>
    <property type="match status" value="1"/>
</dbReference>
<protein>
    <recommendedName>
        <fullName evidence="7">WRKY domain-containing protein</fullName>
    </recommendedName>
</protein>
<feature type="compositionally biased region" description="Basic and acidic residues" evidence="6">
    <location>
        <begin position="505"/>
        <end position="514"/>
    </location>
</feature>
<dbReference type="GO" id="GO:0005634">
    <property type="term" value="C:nucleus"/>
    <property type="evidence" value="ECO:0007669"/>
    <property type="project" value="UniProtKB-SubCell"/>
</dbReference>
<keyword evidence="10" id="KW-1185">Reference proteome</keyword>
<dbReference type="RefSeq" id="XP_010233067.1">
    <property type="nucleotide sequence ID" value="XM_010234765.3"/>
</dbReference>
<feature type="region of interest" description="Disordered" evidence="6">
    <location>
        <begin position="1"/>
        <end position="39"/>
    </location>
</feature>
<dbReference type="EMBL" id="CM000881">
    <property type="protein sequence ID" value="KQK04009.1"/>
    <property type="molecule type" value="Genomic_DNA"/>
</dbReference>
<keyword evidence="4" id="KW-0804">Transcription</keyword>
<reference evidence="8" key="2">
    <citation type="submission" date="2017-06" db="EMBL/GenBank/DDBJ databases">
        <title>WGS assembly of Brachypodium distachyon.</title>
        <authorList>
            <consortium name="The International Brachypodium Initiative"/>
            <person name="Lucas S."/>
            <person name="Harmon-Smith M."/>
            <person name="Lail K."/>
            <person name="Tice H."/>
            <person name="Grimwood J."/>
            <person name="Bruce D."/>
            <person name="Barry K."/>
            <person name="Shu S."/>
            <person name="Lindquist E."/>
            <person name="Wang M."/>
            <person name="Pitluck S."/>
            <person name="Vogel J.P."/>
            <person name="Garvin D.F."/>
            <person name="Mockler T.C."/>
            <person name="Schmutz J."/>
            <person name="Rokhsar D."/>
            <person name="Bevan M.W."/>
        </authorList>
    </citation>
    <scope>NUCLEOTIDE SEQUENCE</scope>
    <source>
        <strain evidence="8">Bd21</strain>
    </source>
</reference>
<accession>A0A0Q3JZT4</accession>
<reference evidence="9" key="3">
    <citation type="submission" date="2018-08" db="UniProtKB">
        <authorList>
            <consortium name="EnsemblPlants"/>
        </authorList>
    </citation>
    <scope>IDENTIFICATION</scope>
    <source>
        <strain evidence="9">cv. Bd21</strain>
    </source>
</reference>
<feature type="region of interest" description="Disordered" evidence="6">
    <location>
        <begin position="505"/>
        <end position="572"/>
    </location>
</feature>
<dbReference type="SMART" id="SM00774">
    <property type="entry name" value="WRKY"/>
    <property type="match status" value="1"/>
</dbReference>
<evidence type="ECO:0000256" key="3">
    <source>
        <dbReference type="ARBA" id="ARBA00023125"/>
    </source>
</evidence>
<dbReference type="GeneID" id="100846801"/>
<keyword evidence="2" id="KW-0805">Transcription regulation</keyword>
<evidence type="ECO:0000256" key="4">
    <source>
        <dbReference type="ARBA" id="ARBA00023163"/>
    </source>
</evidence>
<dbReference type="InterPro" id="IPR036576">
    <property type="entry name" value="WRKY_dom_sf"/>
</dbReference>
<evidence type="ECO:0000256" key="6">
    <source>
        <dbReference type="SAM" id="MobiDB-lite"/>
    </source>
</evidence>
<proteinExistence type="predicted"/>
<dbReference type="Pfam" id="PF03106">
    <property type="entry name" value="WRKY"/>
    <property type="match status" value="1"/>
</dbReference>
<dbReference type="PROSITE" id="PS50811">
    <property type="entry name" value="WRKY"/>
    <property type="match status" value="1"/>
</dbReference>
<evidence type="ECO:0000313" key="8">
    <source>
        <dbReference type="EMBL" id="KQK04009.1"/>
    </source>
</evidence>
<evidence type="ECO:0000256" key="2">
    <source>
        <dbReference type="ARBA" id="ARBA00023015"/>
    </source>
</evidence>
<evidence type="ECO:0000256" key="5">
    <source>
        <dbReference type="ARBA" id="ARBA00023242"/>
    </source>
</evidence>
<name>A0A0Q3JZT4_BRADI</name>
<dbReference type="GO" id="GO:0043565">
    <property type="term" value="F:sequence-specific DNA binding"/>
    <property type="evidence" value="ECO:0007669"/>
    <property type="project" value="InterPro"/>
</dbReference>
<dbReference type="EnsemblPlants" id="KQK04009">
    <property type="protein sequence ID" value="KQK04009"/>
    <property type="gene ID" value="BRADI_2g11170v3"/>
</dbReference>
<comment type="subcellular location">
    <subcellularLocation>
        <location evidence="1">Nucleus</location>
    </subcellularLocation>
</comment>
<evidence type="ECO:0000259" key="7">
    <source>
        <dbReference type="PROSITE" id="PS50811"/>
    </source>
</evidence>
<dbReference type="GO" id="GO:0003700">
    <property type="term" value="F:DNA-binding transcription factor activity"/>
    <property type="evidence" value="ECO:0007669"/>
    <property type="project" value="InterPro"/>
</dbReference>
<reference evidence="8 9" key="1">
    <citation type="journal article" date="2010" name="Nature">
        <title>Genome sequencing and analysis of the model grass Brachypodium distachyon.</title>
        <authorList>
            <consortium name="International Brachypodium Initiative"/>
        </authorList>
    </citation>
    <scope>NUCLEOTIDE SEQUENCE [LARGE SCALE GENOMIC DNA]</scope>
    <source>
        <strain evidence="8">Bd21</strain>
        <strain evidence="9">cv. Bd21</strain>
    </source>
</reference>
<keyword evidence="5" id="KW-0539">Nucleus</keyword>
<keyword evidence="3" id="KW-0238">DNA-binding</keyword>
<sequence>MELRPKQQEHRRRHEEDEEDADMERSHLSLRTGGRRHDEELGWRRRGEIKEVDFFLASGHADAARSRKDGAGHGALHSGRDDVHTGLDLLTSTTGAAAGAATAAGGEDPSALVARTAKNHEMEAAATVQAELRRVVEENLRLRGMLEELTRSYGALYHQLLQVTQQQQHPHRHTDLAMINDRSPLTQTHLTAPNTSATQQFLEPRPRAPISTAMGTAQQDDAAVEYDSGTASSPSLSGAPGTGGNRRTVQDDAAPPGARESSEQASSEQPPCRKPRVSVRARSEAPMISDGCQWRKYGQKMAKGNPCPRAYYRCTMATGCPVRKQVQRCAEDKTVLITTYEGSHNHQLPPAAFTMANTTSAAAAMLLSGPATSRDGPIPLLGQPTASFFHPHHQHYSFPYASSMATLSASAPFPTITLDLTQPPAGRPLPPAASPAPAAMMPLPPQLAMYLQQQRASSTTMLPPAGLTVQGARQTQSVMDTVTAAIAADPNFSTALAAAISSVMARDEAPHQDHPSAATTATPRGGVSAAGDGGTGDAASTPAPDGARAAASSGGGGGSPRLATRSCTTSTT</sequence>
<dbReference type="PANTHER" id="PTHR31429:SF59">
    <property type="entry name" value="WRKY TRANSCRIPTION FACTOR 47-RELATED"/>
    <property type="match status" value="1"/>
</dbReference>
<dbReference type="Gene3D" id="2.20.25.80">
    <property type="entry name" value="WRKY domain"/>
    <property type="match status" value="1"/>
</dbReference>
<dbReference type="OrthoDB" id="2020995at2759"/>
<dbReference type="KEGG" id="bdi:100846801"/>
<feature type="region of interest" description="Disordered" evidence="6">
    <location>
        <begin position="216"/>
        <end position="285"/>
    </location>
</feature>
<dbReference type="FunFam" id="2.20.25.80:FF:000002">
    <property type="entry name" value="probable WRKY transcription factor 31"/>
    <property type="match status" value="1"/>
</dbReference>
<evidence type="ECO:0000313" key="9">
    <source>
        <dbReference type="EnsemblPlants" id="KQK04009"/>
    </source>
</evidence>
<gene>
    <name evidence="9" type="primary">LOC100846801</name>
    <name evidence="8" type="ORF">BRADI_2g11170v3</name>
</gene>
<evidence type="ECO:0000313" key="10">
    <source>
        <dbReference type="Proteomes" id="UP000008810"/>
    </source>
</evidence>
<evidence type="ECO:0000256" key="1">
    <source>
        <dbReference type="ARBA" id="ARBA00004123"/>
    </source>
</evidence>
<dbReference type="PANTHER" id="PTHR31429">
    <property type="entry name" value="WRKY TRANSCRIPTION FACTOR 36-RELATED"/>
    <property type="match status" value="1"/>
</dbReference>
<dbReference type="Proteomes" id="UP000008810">
    <property type="component" value="Chromosome 2"/>
</dbReference>
<dbReference type="InterPro" id="IPR044810">
    <property type="entry name" value="WRKY_plant"/>
</dbReference>
<feature type="compositionally biased region" description="Low complexity" evidence="6">
    <location>
        <begin position="537"/>
        <end position="552"/>
    </location>
</feature>
<feature type="domain" description="WRKY" evidence="7">
    <location>
        <begin position="283"/>
        <end position="349"/>
    </location>
</feature>
<dbReference type="AlphaFoldDB" id="A0A0Q3JZT4"/>
<dbReference type="Gramene" id="KQK04009">
    <property type="protein sequence ID" value="KQK04009"/>
    <property type="gene ID" value="BRADI_2g11170v3"/>
</dbReference>